<dbReference type="InterPro" id="IPR035994">
    <property type="entry name" value="Nucleoside_phosphorylase_sf"/>
</dbReference>
<dbReference type="Proteomes" id="UP000292447">
    <property type="component" value="Chromosome VI"/>
</dbReference>
<evidence type="ECO:0000313" key="1">
    <source>
        <dbReference type="EMBL" id="QBM90737.1"/>
    </source>
</evidence>
<dbReference type="Pfam" id="PF06516">
    <property type="entry name" value="NUP"/>
    <property type="match status" value="1"/>
</dbReference>
<dbReference type="AlphaFoldDB" id="A0A4P6XT25"/>
<dbReference type="PANTHER" id="PTHR38643">
    <property type="entry name" value="PURINE NUCLEOSIDE PERMEASE C285.05-RELATED"/>
    <property type="match status" value="1"/>
</dbReference>
<accession>A0A4P6XT25</accession>
<reference evidence="2" key="1">
    <citation type="submission" date="2019-03" db="EMBL/GenBank/DDBJ databases">
        <title>Snf2 controls pulcherriminic acid biosynthesis and connects pigmentation and antifungal activity of the yeast Metschnikowia pulcherrima.</title>
        <authorList>
            <person name="Gore-Lloyd D."/>
            <person name="Sumann I."/>
            <person name="Brachmann A.O."/>
            <person name="Schneeberger K."/>
            <person name="Ortiz-Merino R.A."/>
            <person name="Moreno-Beltran M."/>
            <person name="Schlaefli M."/>
            <person name="Kirner P."/>
            <person name="Santos Kron A."/>
            <person name="Wolfe K.H."/>
            <person name="Piel J."/>
            <person name="Ahrens C.H."/>
            <person name="Henk D."/>
            <person name="Freimoser F.M."/>
        </authorList>
    </citation>
    <scope>NUCLEOTIDE SEQUENCE [LARGE SCALE GENOMIC DNA]</scope>
    <source>
        <strain evidence="2">APC 1.2</strain>
    </source>
</reference>
<proteinExistence type="predicted"/>
<organism evidence="1 2">
    <name type="scientific">Metschnikowia aff. pulcherrima</name>
    <dbReference type="NCBI Taxonomy" id="2163413"/>
    <lineage>
        <taxon>Eukaryota</taxon>
        <taxon>Fungi</taxon>
        <taxon>Dikarya</taxon>
        <taxon>Ascomycota</taxon>
        <taxon>Saccharomycotina</taxon>
        <taxon>Pichiomycetes</taxon>
        <taxon>Metschnikowiaceae</taxon>
        <taxon>Metschnikowia</taxon>
    </lineage>
</organism>
<dbReference type="STRING" id="2163413.A0A4P6XT25"/>
<dbReference type="PANTHER" id="PTHR38643:SF1">
    <property type="entry name" value="PURINE NUCLEOSIDE PERMEASE C285.05-RELATED"/>
    <property type="match status" value="1"/>
</dbReference>
<dbReference type="GO" id="GO:0005783">
    <property type="term" value="C:endoplasmic reticulum"/>
    <property type="evidence" value="ECO:0007669"/>
    <property type="project" value="TreeGrafter"/>
</dbReference>
<dbReference type="GO" id="GO:0009116">
    <property type="term" value="P:nucleoside metabolic process"/>
    <property type="evidence" value="ECO:0007669"/>
    <property type="project" value="InterPro"/>
</dbReference>
<keyword evidence="2" id="KW-1185">Reference proteome</keyword>
<dbReference type="GO" id="GO:0055085">
    <property type="term" value="P:transmembrane transport"/>
    <property type="evidence" value="ECO:0007669"/>
    <property type="project" value="InterPro"/>
</dbReference>
<name>A0A4P6XT25_9ASCO</name>
<dbReference type="EMBL" id="CP034461">
    <property type="protein sequence ID" value="QBM90737.1"/>
    <property type="molecule type" value="Genomic_DNA"/>
</dbReference>
<sequence length="433" mass="47836">MCICHDNRKTYINLDDLPSHCIFSLINRSPHLSPVNMRFSSLVSSAAILASAVAHPLEKRTIVNSTEVVSTDNDFQASYAKPFAIFQPKVVVINMFHKESKPWLGAMKFEHNITIPGLSPQYPTIFCTGDYSVCEMTTGEGEINAASSVTAMGLSPLFDLSHTYFLISGIAGGEPQYTTLGSVTFAKYAVQVALEYQVAYQDFINTHANWTSGYWAYGTEDPWTYPGNVYGTEVFEVNEKLRDRAVELAETANLDNGTEANAAFRQLYNTTAARSLPAIVKCDALTSDNYFTGNTLGDYFSFYASMMTNGSATYCATAQEDNASLEAFTRLHTYGLADYNRVIIMRSISDFSRPPPSRANDTVGFFNDPQDGGHRLAYNNLPLAGMPIVEDILENWEDVYYSGEKYAPDNYTGDLFNTLGGTPDFGKSSFEIA</sequence>
<dbReference type="InterPro" id="IPR009486">
    <property type="entry name" value="Pur_nuclsid_perm"/>
</dbReference>
<dbReference type="GO" id="GO:0003824">
    <property type="term" value="F:catalytic activity"/>
    <property type="evidence" value="ECO:0007669"/>
    <property type="project" value="InterPro"/>
</dbReference>
<dbReference type="Gene3D" id="3.40.50.1580">
    <property type="entry name" value="Nucleoside phosphorylase domain"/>
    <property type="match status" value="1"/>
</dbReference>
<protein>
    <submittedName>
        <fullName evidence="1">Purine nucleoside permease</fullName>
    </submittedName>
</protein>
<gene>
    <name evidence="1" type="primary">MPUL0F03240</name>
    <name evidence="1" type="ORF">METSCH_F03240</name>
</gene>
<evidence type="ECO:0000313" key="2">
    <source>
        <dbReference type="Proteomes" id="UP000292447"/>
    </source>
</evidence>